<dbReference type="HOGENOM" id="CLU_033863_19_0_9"/>
<keyword evidence="11" id="KW-1185">Reference proteome</keyword>
<feature type="transmembrane region" description="Helical" evidence="6">
    <location>
        <begin position="216"/>
        <end position="237"/>
    </location>
</feature>
<feature type="transmembrane region" description="Helical" evidence="6">
    <location>
        <begin position="76"/>
        <end position="94"/>
    </location>
</feature>
<dbReference type="PANTHER" id="PTHR32322">
    <property type="entry name" value="INNER MEMBRANE TRANSPORTER"/>
    <property type="match status" value="1"/>
</dbReference>
<keyword evidence="3 6" id="KW-0812">Transmembrane</keyword>
<dbReference type="GO" id="GO:0016020">
    <property type="term" value="C:membrane"/>
    <property type="evidence" value="ECO:0007669"/>
    <property type="project" value="UniProtKB-SubCell"/>
</dbReference>
<evidence type="ECO:0000256" key="6">
    <source>
        <dbReference type="SAM" id="Phobius"/>
    </source>
</evidence>
<evidence type="ECO:0000259" key="7">
    <source>
        <dbReference type="Pfam" id="PF00892"/>
    </source>
</evidence>
<keyword evidence="4 6" id="KW-1133">Transmembrane helix</keyword>
<name>C9LTP5_SELS3</name>
<dbReference type="EMBL" id="ACKP02000015">
    <property type="protein sequence ID" value="EEX77779.1"/>
    <property type="molecule type" value="Genomic_DNA"/>
</dbReference>
<evidence type="ECO:0000313" key="11">
    <source>
        <dbReference type="Proteomes" id="UP000011124"/>
    </source>
</evidence>
<dbReference type="InterPro" id="IPR050638">
    <property type="entry name" value="AA-Vitamin_Transporters"/>
</dbReference>
<dbReference type="PANTHER" id="PTHR32322:SF2">
    <property type="entry name" value="EAMA DOMAIN-CONTAINING PROTEIN"/>
    <property type="match status" value="1"/>
</dbReference>
<evidence type="ECO:0000313" key="8">
    <source>
        <dbReference type="EMBL" id="AEC00142.1"/>
    </source>
</evidence>
<evidence type="ECO:0000256" key="1">
    <source>
        <dbReference type="ARBA" id="ARBA00004141"/>
    </source>
</evidence>
<reference evidence="8 11" key="2">
    <citation type="submission" date="2011-04" db="EMBL/GenBank/DDBJ databases">
        <title>The complete genome of Selenomonas sputigena DSM 20758.</title>
        <authorList>
            <consortium name="US DOE Joint Genome Institute (JGI-PGF)"/>
            <person name="Lucas S."/>
            <person name="Copeland A."/>
            <person name="Lapidus A."/>
            <person name="Bruce D."/>
            <person name="Goodwin L."/>
            <person name="Pitluck S."/>
            <person name="Peters L."/>
            <person name="Kyrpides N."/>
            <person name="Mavromatis K."/>
            <person name="Ivanova N."/>
            <person name="Ovchinnikova G."/>
            <person name="Teshima H."/>
            <person name="Detter J.C."/>
            <person name="Tapia R."/>
            <person name="Han C."/>
            <person name="Land M."/>
            <person name="Hauser L."/>
            <person name="Markowitz V."/>
            <person name="Cheng J.-F."/>
            <person name="Hugenholtz P."/>
            <person name="Woyke T."/>
            <person name="Wu D."/>
            <person name="Gronow S."/>
            <person name="Wellnitz S."/>
            <person name="Schneider S."/>
            <person name="Klenk H.-P."/>
            <person name="Eisen J.A."/>
        </authorList>
    </citation>
    <scope>NUCLEOTIDE SEQUENCE [LARGE SCALE GENOMIC DNA]</scope>
    <source>
        <strain evidence="8">ATCC 35185</strain>
        <strain evidence="11">ATCC 35185 / DSM 20758 / VPI D19B-28</strain>
    </source>
</reference>
<dbReference type="eggNOG" id="COG0697">
    <property type="taxonomic scope" value="Bacteria"/>
</dbReference>
<reference evidence="9 10" key="1">
    <citation type="submission" date="2009-09" db="EMBL/GenBank/DDBJ databases">
        <authorList>
            <person name="Weinstock G."/>
            <person name="Sodergren E."/>
            <person name="Clifton S."/>
            <person name="Fulton L."/>
            <person name="Fulton B."/>
            <person name="Courtney L."/>
            <person name="Fronick C."/>
            <person name="Harrison M."/>
            <person name="Strong C."/>
            <person name="Farmer C."/>
            <person name="Delahaunty K."/>
            <person name="Markovic C."/>
            <person name="Hall O."/>
            <person name="Minx P."/>
            <person name="Tomlinson C."/>
            <person name="Mitreva M."/>
            <person name="Nelson J."/>
            <person name="Hou S."/>
            <person name="Wollam A."/>
            <person name="Pepin K.H."/>
            <person name="Johnson M."/>
            <person name="Bhonagiri V."/>
            <person name="Nash W.E."/>
            <person name="Warren W."/>
            <person name="Chinwalla A."/>
            <person name="Mardis E.R."/>
            <person name="Wilson R.K."/>
        </authorList>
    </citation>
    <scope>NUCLEOTIDE SEQUENCE [LARGE SCALE GENOMIC DNA]</scope>
    <source>
        <strain evidence="9">ATCC 35185</strain>
        <strain evidence="10">ATCC 35185 / DSM 20758 / VPI D19B-28</strain>
    </source>
</reference>
<keyword evidence="5 6" id="KW-0472">Membrane</keyword>
<dbReference type="Proteomes" id="UP000011124">
    <property type="component" value="Chromosome"/>
</dbReference>
<feature type="domain" description="EamA" evidence="7">
    <location>
        <begin position="158"/>
        <end position="291"/>
    </location>
</feature>
<dbReference type="OrthoDB" id="9810818at2"/>
<dbReference type="RefSeq" id="WP_006192327.1">
    <property type="nucleotide sequence ID" value="NC_015437.1"/>
</dbReference>
<feature type="transmembrane region" description="Helical" evidence="6">
    <location>
        <begin position="187"/>
        <end position="204"/>
    </location>
</feature>
<dbReference type="Pfam" id="PF00892">
    <property type="entry name" value="EamA"/>
    <property type="match status" value="2"/>
</dbReference>
<evidence type="ECO:0000256" key="4">
    <source>
        <dbReference type="ARBA" id="ARBA00022989"/>
    </source>
</evidence>
<organism evidence="9 10">
    <name type="scientific">Selenomonas sputigena (strain ATCC 35185 / DSM 20758 / CCUG 44933 / VPI D19B-28)</name>
    <dbReference type="NCBI Taxonomy" id="546271"/>
    <lineage>
        <taxon>Bacteria</taxon>
        <taxon>Bacillati</taxon>
        <taxon>Bacillota</taxon>
        <taxon>Negativicutes</taxon>
        <taxon>Selenomonadales</taxon>
        <taxon>Selenomonadaceae</taxon>
        <taxon>Selenomonas</taxon>
    </lineage>
</organism>
<protein>
    <submittedName>
        <fullName evidence="9">Putative membrane protein</fullName>
    </submittedName>
</protein>
<accession>C9LTP5</accession>
<feature type="transmembrane region" description="Helical" evidence="6">
    <location>
        <begin position="274"/>
        <end position="291"/>
    </location>
</feature>
<evidence type="ECO:0000256" key="5">
    <source>
        <dbReference type="ARBA" id="ARBA00023136"/>
    </source>
</evidence>
<comment type="similarity">
    <text evidence="2">Belongs to the EamA transporter family.</text>
</comment>
<feature type="transmembrane region" description="Helical" evidence="6">
    <location>
        <begin position="132"/>
        <end position="148"/>
    </location>
</feature>
<dbReference type="STRING" id="546271.Selsp_1182"/>
<sequence length="293" mass="31890">MNPSKKGVALVALGALLWGGSGVAAQFLLQQKGFSTEWLVMMRMTLAGILLLLLDAAKNRESIFSVWRNRTAAKRLLFFSLFGMLGVQYTYFSSIEHGNAAAASVLQYLMPIIVVLWLTLKSRSLPSLRESGCVLLAFVGTFLILTRGSLSTLAIPPIALFWGVASAFCAAIYTIQPKWLLDNFRSPLIIGWAMLLGGFLLMPFRAPWNFAGVLDAASVAVFIYVVLFGTVIAFWSYLESLKYIQPSTIGILSSIEPLSAVLLSTALLAVPFGLTESVGVVLILFSIALLNKR</sequence>
<feature type="transmembrane region" description="Helical" evidence="6">
    <location>
        <begin position="154"/>
        <end position="175"/>
    </location>
</feature>
<feature type="transmembrane region" description="Helical" evidence="6">
    <location>
        <begin position="100"/>
        <end position="120"/>
    </location>
</feature>
<evidence type="ECO:0000256" key="3">
    <source>
        <dbReference type="ARBA" id="ARBA00022692"/>
    </source>
</evidence>
<feature type="transmembrane region" description="Helical" evidence="6">
    <location>
        <begin position="40"/>
        <end position="56"/>
    </location>
</feature>
<evidence type="ECO:0000256" key="2">
    <source>
        <dbReference type="ARBA" id="ARBA00007362"/>
    </source>
</evidence>
<dbReference type="KEGG" id="ssg:Selsp_1182"/>
<dbReference type="InterPro" id="IPR037185">
    <property type="entry name" value="EmrE-like"/>
</dbReference>
<gene>
    <name evidence="8" type="ordered locus">Selsp_1182</name>
    <name evidence="9" type="ORF">SELSPUOL_01056</name>
</gene>
<dbReference type="SUPFAM" id="SSF103481">
    <property type="entry name" value="Multidrug resistance efflux transporter EmrE"/>
    <property type="match status" value="2"/>
</dbReference>
<dbReference type="EMBL" id="CP002637">
    <property type="protein sequence ID" value="AEC00142.1"/>
    <property type="molecule type" value="Genomic_DNA"/>
</dbReference>
<dbReference type="InterPro" id="IPR000620">
    <property type="entry name" value="EamA_dom"/>
</dbReference>
<dbReference type="Proteomes" id="UP000003505">
    <property type="component" value="Unassembled WGS sequence"/>
</dbReference>
<feature type="domain" description="EamA" evidence="7">
    <location>
        <begin position="6"/>
        <end position="146"/>
    </location>
</feature>
<proteinExistence type="inferred from homology"/>
<evidence type="ECO:0000313" key="9">
    <source>
        <dbReference type="EMBL" id="EEX77779.1"/>
    </source>
</evidence>
<evidence type="ECO:0000313" key="10">
    <source>
        <dbReference type="Proteomes" id="UP000003505"/>
    </source>
</evidence>
<dbReference type="AlphaFoldDB" id="C9LTP5"/>
<comment type="subcellular location">
    <subcellularLocation>
        <location evidence="1">Membrane</location>
        <topology evidence="1">Multi-pass membrane protein</topology>
    </subcellularLocation>
</comment>